<accession>A0A1C7NMZ5</accession>
<dbReference type="AlphaFoldDB" id="A0A1C7NMZ5"/>
<dbReference type="OrthoDB" id="331948at2759"/>
<dbReference type="GO" id="GO:0019706">
    <property type="term" value="F:protein-cysteine S-palmitoyltransferase activity"/>
    <property type="evidence" value="ECO:0007669"/>
    <property type="project" value="UniProtKB-EC"/>
</dbReference>
<keyword evidence="2 10" id="KW-0808">Transferase</keyword>
<comment type="caution">
    <text evidence="12">The sequence shown here is derived from an EMBL/GenBank/DDBJ whole genome shotgun (WGS) entry which is preliminary data.</text>
</comment>
<evidence type="ECO:0000256" key="5">
    <source>
        <dbReference type="ARBA" id="ARBA00023136"/>
    </source>
</evidence>
<dbReference type="Pfam" id="PF01529">
    <property type="entry name" value="DHHC"/>
    <property type="match status" value="1"/>
</dbReference>
<dbReference type="EC" id="2.3.1.225" evidence="10"/>
<evidence type="ECO:0000256" key="4">
    <source>
        <dbReference type="ARBA" id="ARBA00022989"/>
    </source>
</evidence>
<protein>
    <recommendedName>
        <fullName evidence="10">Palmitoyltransferase</fullName>
        <ecNumber evidence="10">2.3.1.225</ecNumber>
    </recommendedName>
</protein>
<evidence type="ECO:0000313" key="13">
    <source>
        <dbReference type="Proteomes" id="UP000093000"/>
    </source>
</evidence>
<keyword evidence="6" id="KW-0564">Palmitate</keyword>
<evidence type="ECO:0000256" key="8">
    <source>
        <dbReference type="ARBA" id="ARBA00023315"/>
    </source>
</evidence>
<feature type="transmembrane region" description="Helical" evidence="10">
    <location>
        <begin position="45"/>
        <end position="63"/>
    </location>
</feature>
<dbReference type="InterPro" id="IPR026768">
    <property type="entry name" value="YPEH2ZP"/>
</dbReference>
<dbReference type="PANTHER" id="PTHR12246">
    <property type="entry name" value="PALMITOYLTRANSFERASE ZDHHC16"/>
    <property type="match status" value="1"/>
</dbReference>
<evidence type="ECO:0000313" key="12">
    <source>
        <dbReference type="EMBL" id="OBZ89846.1"/>
    </source>
</evidence>
<name>A0A1C7NMZ5_9FUNG</name>
<evidence type="ECO:0000256" key="1">
    <source>
        <dbReference type="ARBA" id="ARBA00004141"/>
    </source>
</evidence>
<comment type="similarity">
    <text evidence="10">Belongs to the DHHC palmitoyltransferase family.</text>
</comment>
<feature type="non-terminal residue" evidence="12">
    <location>
        <position position="559"/>
    </location>
</feature>
<keyword evidence="3 10" id="KW-0812">Transmembrane</keyword>
<evidence type="ECO:0000256" key="3">
    <source>
        <dbReference type="ARBA" id="ARBA00022692"/>
    </source>
</evidence>
<reference evidence="12 13" key="1">
    <citation type="submission" date="2016-03" db="EMBL/GenBank/DDBJ databases">
        <title>Choanephora cucurbitarum.</title>
        <authorList>
            <person name="Min B."/>
            <person name="Park H."/>
            <person name="Park J.-H."/>
            <person name="Shin H.-D."/>
            <person name="Choi I.-G."/>
        </authorList>
    </citation>
    <scope>NUCLEOTIDE SEQUENCE [LARGE SCALE GENOMIC DNA]</scope>
    <source>
        <strain evidence="12 13">KUS-F28377</strain>
    </source>
</reference>
<dbReference type="InterPro" id="IPR001594">
    <property type="entry name" value="Palmitoyltrfase_DHHC"/>
</dbReference>
<evidence type="ECO:0000256" key="10">
    <source>
        <dbReference type="RuleBase" id="RU079119"/>
    </source>
</evidence>
<keyword evidence="8 10" id="KW-0012">Acyltransferase</keyword>
<comment type="subcellular location">
    <subcellularLocation>
        <location evidence="1">Membrane</location>
        <topology evidence="1">Multi-pass membrane protein</topology>
    </subcellularLocation>
</comment>
<organism evidence="12 13">
    <name type="scientific">Choanephora cucurbitarum</name>
    <dbReference type="NCBI Taxonomy" id="101091"/>
    <lineage>
        <taxon>Eukaryota</taxon>
        <taxon>Fungi</taxon>
        <taxon>Fungi incertae sedis</taxon>
        <taxon>Mucoromycota</taxon>
        <taxon>Mucoromycotina</taxon>
        <taxon>Mucoromycetes</taxon>
        <taxon>Mucorales</taxon>
        <taxon>Mucorineae</taxon>
        <taxon>Choanephoraceae</taxon>
        <taxon>Choanephoroideae</taxon>
        <taxon>Choanephora</taxon>
    </lineage>
</organism>
<dbReference type="GO" id="GO:0016020">
    <property type="term" value="C:membrane"/>
    <property type="evidence" value="ECO:0007669"/>
    <property type="project" value="UniProtKB-SubCell"/>
</dbReference>
<evidence type="ECO:0000256" key="7">
    <source>
        <dbReference type="ARBA" id="ARBA00023288"/>
    </source>
</evidence>
<keyword evidence="7" id="KW-0449">Lipoprotein</keyword>
<feature type="transmembrane region" description="Helical" evidence="10">
    <location>
        <begin position="12"/>
        <end position="33"/>
    </location>
</feature>
<keyword evidence="13" id="KW-1185">Reference proteome</keyword>
<proteinExistence type="inferred from homology"/>
<keyword evidence="4 10" id="KW-1133">Transmembrane helix</keyword>
<dbReference type="InterPro" id="IPR039859">
    <property type="entry name" value="PFA4/ZDH16/20/ERF2-like"/>
</dbReference>
<keyword evidence="5 10" id="KW-0472">Membrane</keyword>
<evidence type="ECO:0000259" key="11">
    <source>
        <dbReference type="Pfam" id="PF01529"/>
    </source>
</evidence>
<evidence type="ECO:0000256" key="6">
    <source>
        <dbReference type="ARBA" id="ARBA00023139"/>
    </source>
</evidence>
<evidence type="ECO:0000256" key="2">
    <source>
        <dbReference type="ARBA" id="ARBA00022679"/>
    </source>
</evidence>
<dbReference type="PROSITE" id="PS50216">
    <property type="entry name" value="DHHC"/>
    <property type="match status" value="1"/>
</dbReference>
<dbReference type="STRING" id="101091.A0A1C7NMZ5"/>
<feature type="transmembrane region" description="Helical" evidence="10">
    <location>
        <begin position="180"/>
        <end position="206"/>
    </location>
</feature>
<dbReference type="Proteomes" id="UP000093000">
    <property type="component" value="Unassembled WGS sequence"/>
</dbReference>
<dbReference type="EMBL" id="LUGH01000075">
    <property type="protein sequence ID" value="OBZ89846.1"/>
    <property type="molecule type" value="Genomic_DNA"/>
</dbReference>
<comment type="domain">
    <text evidence="10">The DHHC domain is required for palmitoyltransferase activity.</text>
</comment>
<feature type="domain" description="Palmitoyltransferase DHHC" evidence="11">
    <location>
        <begin position="91"/>
        <end position="220"/>
    </location>
</feature>
<sequence>MSCWKSIKGPLTVLLVVIVIIFICSTSQIFVLWPFFGLNSVHSRVILATLNFFVFMIFVNYYLTCATNPGIVPQRWLPRQQAYIEVKKSTHTPRFCKTCDNHKPPRAHHCSSCHRCVLKMDHHCPWVNNCVGFANYGHFFRLIIYVDISIVYLFVLLCYRLAYMIQEIHHVQQYPHLTEIVFLSINMLLVIIVMIGVGILTGYHLYCITSNTTTIEGWEKGRSLTIKGMGKIQNVKYPYHQGIFKNVQAVLGKCPLFWLVPQPMKGDGLNFPLNTKSMNECEALDEKDFSSRSALNRPTSVASQWTMTERFSLTESLNMKPLKAKTSMNTFASNASTLIDHRQSNVLAKRQSETSFIDFVSSNGNYLLLRSMEPTRVRLPRPRSNNSQEHNGRRVQLQRYTFPNITPPSMVQSQRRSTQLYAHHFQQQQQLIHASQMIGERTGLVTPVKPVYKLTCKHCTTTVCTRGMKAILLADTTIELYSTDTPSQNGNVIGYHVVSPCSHCLDACNNGHFWMFHSNACQPAERHDKDKKIMLWNNLPRAEMDTEFMMGSCIPYDQL</sequence>
<comment type="catalytic activity">
    <reaction evidence="9 10">
        <text>L-cysteinyl-[protein] + hexadecanoyl-CoA = S-hexadecanoyl-L-cysteinyl-[protein] + CoA</text>
        <dbReference type="Rhea" id="RHEA:36683"/>
        <dbReference type="Rhea" id="RHEA-COMP:10131"/>
        <dbReference type="Rhea" id="RHEA-COMP:11032"/>
        <dbReference type="ChEBI" id="CHEBI:29950"/>
        <dbReference type="ChEBI" id="CHEBI:57287"/>
        <dbReference type="ChEBI" id="CHEBI:57379"/>
        <dbReference type="ChEBI" id="CHEBI:74151"/>
        <dbReference type="EC" id="2.3.1.225"/>
    </reaction>
</comment>
<gene>
    <name evidence="12" type="primary">PFA4_2</name>
    <name evidence="12" type="ORF">A0J61_02106</name>
</gene>
<dbReference type="InParanoid" id="A0A1C7NMZ5"/>
<dbReference type="Pfam" id="PF14976">
    <property type="entry name" value="YPEH2ZP"/>
    <property type="match status" value="2"/>
</dbReference>
<evidence type="ECO:0000256" key="9">
    <source>
        <dbReference type="ARBA" id="ARBA00048048"/>
    </source>
</evidence>
<feature type="transmembrane region" description="Helical" evidence="10">
    <location>
        <begin position="139"/>
        <end position="159"/>
    </location>
</feature>